<dbReference type="EMBL" id="CP133615">
    <property type="protein sequence ID" value="WMV25180.1"/>
    <property type="molecule type" value="Genomic_DNA"/>
</dbReference>
<proteinExistence type="predicted"/>
<sequence>MPPTDRRVTHGLCWWSMVHICNSPRTQPLNSSKGRPTAGPMDRRLDHGPW</sequence>
<feature type="compositionally biased region" description="Basic and acidic residues" evidence="1">
    <location>
        <begin position="41"/>
        <end position="50"/>
    </location>
</feature>
<organism evidence="2 3">
    <name type="scientific">Solanum verrucosum</name>
    <dbReference type="NCBI Taxonomy" id="315347"/>
    <lineage>
        <taxon>Eukaryota</taxon>
        <taxon>Viridiplantae</taxon>
        <taxon>Streptophyta</taxon>
        <taxon>Embryophyta</taxon>
        <taxon>Tracheophyta</taxon>
        <taxon>Spermatophyta</taxon>
        <taxon>Magnoliopsida</taxon>
        <taxon>eudicotyledons</taxon>
        <taxon>Gunneridae</taxon>
        <taxon>Pentapetalae</taxon>
        <taxon>asterids</taxon>
        <taxon>lamiids</taxon>
        <taxon>Solanales</taxon>
        <taxon>Solanaceae</taxon>
        <taxon>Solanoideae</taxon>
        <taxon>Solaneae</taxon>
        <taxon>Solanum</taxon>
    </lineage>
</organism>
<evidence type="ECO:0000256" key="1">
    <source>
        <dbReference type="SAM" id="MobiDB-lite"/>
    </source>
</evidence>
<name>A0AAF0TT54_SOLVR</name>
<protein>
    <submittedName>
        <fullName evidence="2">Uncharacterized protein</fullName>
    </submittedName>
</protein>
<evidence type="ECO:0000313" key="2">
    <source>
        <dbReference type="EMBL" id="WMV25180.1"/>
    </source>
</evidence>
<keyword evidence="3" id="KW-1185">Reference proteome</keyword>
<feature type="compositionally biased region" description="Polar residues" evidence="1">
    <location>
        <begin position="25"/>
        <end position="34"/>
    </location>
</feature>
<feature type="non-terminal residue" evidence="2">
    <location>
        <position position="50"/>
    </location>
</feature>
<dbReference type="AlphaFoldDB" id="A0AAF0TT54"/>
<reference evidence="2" key="1">
    <citation type="submission" date="2023-08" db="EMBL/GenBank/DDBJ databases">
        <title>A de novo genome assembly of Solanum verrucosum Schlechtendal, a Mexican diploid species geographically isolated from the other diploid A-genome species in potato relatives.</title>
        <authorList>
            <person name="Hosaka K."/>
        </authorList>
    </citation>
    <scope>NUCLEOTIDE SEQUENCE</scope>
    <source>
        <tissue evidence="2">Young leaves</tissue>
    </source>
</reference>
<accession>A0AAF0TT54</accession>
<evidence type="ECO:0000313" key="3">
    <source>
        <dbReference type="Proteomes" id="UP001234989"/>
    </source>
</evidence>
<dbReference type="Proteomes" id="UP001234989">
    <property type="component" value="Chromosome 4"/>
</dbReference>
<gene>
    <name evidence="2" type="ORF">MTR67_018565</name>
</gene>
<feature type="region of interest" description="Disordered" evidence="1">
    <location>
        <begin position="25"/>
        <end position="50"/>
    </location>
</feature>